<feature type="compositionally biased region" description="Basic and acidic residues" evidence="4">
    <location>
        <begin position="1"/>
        <end position="10"/>
    </location>
</feature>
<feature type="domain" description="MPN" evidence="5">
    <location>
        <begin position="70"/>
        <end position="206"/>
    </location>
</feature>
<dbReference type="Pfam" id="PF01398">
    <property type="entry name" value="JAB"/>
    <property type="match status" value="1"/>
</dbReference>
<dbReference type="InterPro" id="IPR033859">
    <property type="entry name" value="MPN_CSN6"/>
</dbReference>
<keyword evidence="3" id="KW-0963">Cytoplasm</keyword>
<dbReference type="GO" id="GO:0005737">
    <property type="term" value="C:cytoplasm"/>
    <property type="evidence" value="ECO:0007669"/>
    <property type="project" value="UniProtKB-SubCell"/>
</dbReference>
<evidence type="ECO:0000313" key="7">
    <source>
        <dbReference type="EnsemblMetazoa" id="KAF7492341.1"/>
    </source>
</evidence>
<proteinExistence type="inferred from homology"/>
<accession>A0A834R941</accession>
<dbReference type="PROSITE" id="PS50249">
    <property type="entry name" value="MPN"/>
    <property type="match status" value="1"/>
</dbReference>
<dbReference type="Gene3D" id="3.40.140.10">
    <property type="entry name" value="Cytidine Deaminase, domain 2"/>
    <property type="match status" value="1"/>
</dbReference>
<name>A0A834R941_SARSC</name>
<dbReference type="AlphaFoldDB" id="A0A834R941"/>
<keyword evidence="8" id="KW-1185">Reference proteome</keyword>
<dbReference type="EMBL" id="WVUK01000056">
    <property type="protein sequence ID" value="KAF7492341.1"/>
    <property type="molecule type" value="Genomic_DNA"/>
</dbReference>
<dbReference type="EnsemblMetazoa" id="SSS_4202s_mrna">
    <property type="protein sequence ID" value="KAF7492341.1"/>
    <property type="gene ID" value="SSS_4202"/>
</dbReference>
<dbReference type="SMART" id="SM00232">
    <property type="entry name" value="JAB_MPN"/>
    <property type="match status" value="1"/>
</dbReference>
<dbReference type="InterPro" id="IPR000555">
    <property type="entry name" value="JAMM/MPN+_dom"/>
</dbReference>
<dbReference type="PANTHER" id="PTHR10540">
    <property type="entry name" value="EUKARYOTIC TRANSLATION INITIATION FACTOR 3 SUBUNIT F-RELATED"/>
    <property type="match status" value="1"/>
</dbReference>
<organism evidence="6">
    <name type="scientific">Sarcoptes scabiei</name>
    <name type="common">Itch mite</name>
    <name type="synonym">Acarus scabiei</name>
    <dbReference type="NCBI Taxonomy" id="52283"/>
    <lineage>
        <taxon>Eukaryota</taxon>
        <taxon>Metazoa</taxon>
        <taxon>Ecdysozoa</taxon>
        <taxon>Arthropoda</taxon>
        <taxon>Chelicerata</taxon>
        <taxon>Arachnida</taxon>
        <taxon>Acari</taxon>
        <taxon>Acariformes</taxon>
        <taxon>Sarcoptiformes</taxon>
        <taxon>Astigmata</taxon>
        <taxon>Psoroptidia</taxon>
        <taxon>Sarcoptoidea</taxon>
        <taxon>Sarcoptidae</taxon>
        <taxon>Sarcoptinae</taxon>
        <taxon>Sarcoptes</taxon>
    </lineage>
</organism>
<reference evidence="7" key="3">
    <citation type="submission" date="2022-06" db="UniProtKB">
        <authorList>
            <consortium name="EnsemblMetazoa"/>
        </authorList>
    </citation>
    <scope>IDENTIFICATION</scope>
</reference>
<evidence type="ECO:0000256" key="3">
    <source>
        <dbReference type="RuleBase" id="RU367006"/>
    </source>
</evidence>
<dbReference type="GO" id="GO:0000338">
    <property type="term" value="P:protein deneddylation"/>
    <property type="evidence" value="ECO:0007669"/>
    <property type="project" value="InterPro"/>
</dbReference>
<dbReference type="OrthoDB" id="1378at2759"/>
<dbReference type="InterPro" id="IPR037518">
    <property type="entry name" value="MPN"/>
</dbReference>
<dbReference type="CDD" id="cd08063">
    <property type="entry name" value="MPN_CSN6"/>
    <property type="match status" value="1"/>
</dbReference>
<reference evidence="8" key="1">
    <citation type="journal article" date="2020" name="PLoS Negl. Trop. Dis.">
        <title>High-quality nuclear genome for Sarcoptes scabiei-A critical resource for a neglected parasite.</title>
        <authorList>
            <person name="Korhonen P.K."/>
            <person name="Gasser R.B."/>
            <person name="Ma G."/>
            <person name="Wang T."/>
            <person name="Stroehlein A.J."/>
            <person name="Young N.D."/>
            <person name="Ang C.S."/>
            <person name="Fernando D.D."/>
            <person name="Lu H.C."/>
            <person name="Taylor S."/>
            <person name="Reynolds S.L."/>
            <person name="Mofiz E."/>
            <person name="Najaraj S.H."/>
            <person name="Gowda H."/>
            <person name="Madugundu A."/>
            <person name="Renuse S."/>
            <person name="Holt D."/>
            <person name="Pandey A."/>
            <person name="Papenfuss A.T."/>
            <person name="Fischer K."/>
        </authorList>
    </citation>
    <scope>NUCLEOTIDE SEQUENCE [LARGE SCALE GENOMIC DNA]</scope>
</reference>
<keyword evidence="3" id="KW-0736">Signalosome</keyword>
<evidence type="ECO:0000256" key="4">
    <source>
        <dbReference type="SAM" id="MobiDB-lite"/>
    </source>
</evidence>
<reference evidence="6" key="2">
    <citation type="submission" date="2020-01" db="EMBL/GenBank/DDBJ databases">
        <authorList>
            <person name="Korhonen P.K.K."/>
            <person name="Guangxu M.G."/>
            <person name="Wang T.W."/>
            <person name="Stroehlein A.J.S."/>
            <person name="Young N.D."/>
            <person name="Ang C.-S.A."/>
            <person name="Fernando D.W.F."/>
            <person name="Lu H.L."/>
            <person name="Taylor S.T."/>
            <person name="Ehtesham M.E.M."/>
            <person name="Najaraj S.H.N."/>
            <person name="Harsha G.H.G."/>
            <person name="Madugundu A.M."/>
            <person name="Renuse S.R."/>
            <person name="Holt D.H."/>
            <person name="Pandey A.P."/>
            <person name="Papenfuss A.P."/>
            <person name="Gasser R.B.G."/>
            <person name="Fischer K.F."/>
        </authorList>
    </citation>
    <scope>NUCLEOTIDE SEQUENCE</scope>
    <source>
        <strain evidence="6">SSS_KF_BRIS2020</strain>
    </source>
</reference>
<feature type="compositionally biased region" description="Polar residues" evidence="4">
    <location>
        <begin position="12"/>
        <end position="23"/>
    </location>
</feature>
<gene>
    <name evidence="6" type="ORF">SSS_4202</name>
</gene>
<evidence type="ECO:0000256" key="2">
    <source>
        <dbReference type="ARBA" id="ARBA00014871"/>
    </source>
</evidence>
<dbReference type="PANTHER" id="PTHR10540:SF8">
    <property type="entry name" value="COP9 SIGNALOSOME COMPLEX SUBUNIT 6"/>
    <property type="match status" value="1"/>
</dbReference>
<dbReference type="Proteomes" id="UP000070412">
    <property type="component" value="Unassembled WGS sequence"/>
</dbReference>
<comment type="subcellular location">
    <subcellularLocation>
        <location evidence="3">Cytoplasm</location>
    </subcellularLocation>
    <subcellularLocation>
        <location evidence="3">Nucleus</location>
    </subcellularLocation>
</comment>
<dbReference type="Pfam" id="PF13012">
    <property type="entry name" value="MitMem_reg"/>
    <property type="match status" value="1"/>
</dbReference>
<protein>
    <recommendedName>
        <fullName evidence="2 3">COP9 signalosome complex subunit 6</fullName>
    </recommendedName>
</protein>
<sequence>MSLEKEKMDANSDAQMISVQDDQNAMEIDGEREMRSEFDCDNASNKKNGTKSEDLNVLASSSVIMQAISISLHPLVILNISEHWTRIRAQSSPGASIKVIGAIIGKQKGRNIEIMNSFELKFDIINDISTIDIDFFRSKEQQFKQVFAEMEFLGWYTNGNDIPDITDRHFHKQMLELNENCLFLKLNPLGCQNGLSIKIYESIFDLVDHVSKMLFVEVPYTLQTEEAERIVLDHMVRTTSASSNGDNINSAVTEHLRVQYSAVKMLRDRIKLILEFVKDIKNKNIEANREILREILNLCHRLPIISSDTFDEDFYIQCNDVALVTYLGTLTKCLNLINQYANKFNILHDRSGNSRRLRLY</sequence>
<comment type="function">
    <text evidence="3">Component of the COP9 signalosome complex (CSN), a complex involved in various cellular and developmental processes.</text>
</comment>
<feature type="region of interest" description="Disordered" evidence="4">
    <location>
        <begin position="1"/>
        <end position="51"/>
    </location>
</feature>
<dbReference type="GO" id="GO:0008180">
    <property type="term" value="C:COP9 signalosome"/>
    <property type="evidence" value="ECO:0007669"/>
    <property type="project" value="UniProtKB-UniRule"/>
</dbReference>
<evidence type="ECO:0000313" key="6">
    <source>
        <dbReference type="EMBL" id="KAF7492341.1"/>
    </source>
</evidence>
<evidence type="ECO:0000313" key="8">
    <source>
        <dbReference type="Proteomes" id="UP000070412"/>
    </source>
</evidence>
<evidence type="ECO:0000256" key="1">
    <source>
        <dbReference type="ARBA" id="ARBA00010893"/>
    </source>
</evidence>
<feature type="compositionally biased region" description="Basic and acidic residues" evidence="4">
    <location>
        <begin position="29"/>
        <end position="38"/>
    </location>
</feature>
<comment type="similarity">
    <text evidence="1 3">Belongs to the peptidase M67A family. CSN6 subfamily.</text>
</comment>
<keyword evidence="3" id="KW-0539">Nucleus</keyword>
<dbReference type="InterPro" id="IPR024969">
    <property type="entry name" value="EIF3F/CSN6-like_C"/>
</dbReference>
<evidence type="ECO:0000259" key="5">
    <source>
        <dbReference type="PROSITE" id="PS50249"/>
    </source>
</evidence>
<dbReference type="GO" id="GO:0008237">
    <property type="term" value="F:metallopeptidase activity"/>
    <property type="evidence" value="ECO:0007669"/>
    <property type="project" value="InterPro"/>
</dbReference>